<accession>A0A0J6T3N9</accession>
<proteinExistence type="predicted"/>
<organism evidence="1 2">
    <name type="scientific">Methylobacterium aquaticum</name>
    <dbReference type="NCBI Taxonomy" id="270351"/>
    <lineage>
        <taxon>Bacteria</taxon>
        <taxon>Pseudomonadati</taxon>
        <taxon>Pseudomonadota</taxon>
        <taxon>Alphaproteobacteria</taxon>
        <taxon>Hyphomicrobiales</taxon>
        <taxon>Methylobacteriaceae</taxon>
        <taxon>Methylobacterium</taxon>
    </lineage>
</organism>
<evidence type="ECO:0000313" key="1">
    <source>
        <dbReference type="EMBL" id="KMO40218.1"/>
    </source>
</evidence>
<gene>
    <name evidence="1" type="ORF">VP06_02990</name>
</gene>
<sequence length="114" mass="11902">MVVARVILMSAMLTAGIVEVTRMTVPHLAEEALKAAPVDAPVVDAPLVVPVSAAPVSAAPVDPACTQAAWPYRPDFCLRPEGGSSGAAPRRPVRMIEERRPAAPVRMPGRVSVG</sequence>
<dbReference type="PATRIC" id="fig|270351.6.peg.3395"/>
<dbReference type="OrthoDB" id="8002396at2"/>
<comment type="caution">
    <text evidence="1">The sequence shown here is derived from an EMBL/GenBank/DDBJ whole genome shotgun (WGS) entry which is preliminary data.</text>
</comment>
<dbReference type="Proteomes" id="UP000035929">
    <property type="component" value="Unassembled WGS sequence"/>
</dbReference>
<name>A0A0J6T3N9_9HYPH</name>
<protein>
    <submittedName>
        <fullName evidence="1">Uncharacterized protein</fullName>
    </submittedName>
</protein>
<dbReference type="RefSeq" id="WP_048462354.1">
    <property type="nucleotide sequence ID" value="NZ_LABX01000023.1"/>
</dbReference>
<reference evidence="1 2" key="1">
    <citation type="submission" date="2015-03" db="EMBL/GenBank/DDBJ databases">
        <title>Genome sequencing of Methylobacterium aquaticum DSM16371 type strain.</title>
        <authorList>
            <person name="Chaudhry V."/>
            <person name="Patil P.B."/>
        </authorList>
    </citation>
    <scope>NUCLEOTIDE SEQUENCE [LARGE SCALE GENOMIC DNA]</scope>
    <source>
        <strain evidence="1 2">DSM 16371</strain>
    </source>
</reference>
<evidence type="ECO:0000313" key="2">
    <source>
        <dbReference type="Proteomes" id="UP000035929"/>
    </source>
</evidence>
<dbReference type="EMBL" id="LABX01000023">
    <property type="protein sequence ID" value="KMO40218.1"/>
    <property type="molecule type" value="Genomic_DNA"/>
</dbReference>
<dbReference type="AlphaFoldDB" id="A0A0J6T3N9"/>